<name>A0A1G2C7T9_9BACT</name>
<evidence type="ECO:0000256" key="1">
    <source>
        <dbReference type="SAM" id="Phobius"/>
    </source>
</evidence>
<sequence length="169" mass="17702">MPFISEILPNPKGSDQGAEWVELGNNGAEAVSLAGWTLRDASGKRMALRGEIAPGGYRVFEGPDLGLSLNNAEETLILLDPKGTAADTISWSAAPEGESFARDRSGFMWTQLLTPGAANRVEGAMFEDRLLLAREGTLVGASGISAVFGIALVLGLAAAFFAQHLNAKA</sequence>
<comment type="caution">
    <text evidence="3">The sequence shown here is derived from an EMBL/GenBank/DDBJ whole genome shotgun (WGS) entry which is preliminary data.</text>
</comment>
<dbReference type="PROSITE" id="PS51841">
    <property type="entry name" value="LTD"/>
    <property type="match status" value="1"/>
</dbReference>
<dbReference type="InterPro" id="IPR001322">
    <property type="entry name" value="Lamin_tail_dom"/>
</dbReference>
<dbReference type="Pfam" id="PF00932">
    <property type="entry name" value="LTD"/>
    <property type="match status" value="1"/>
</dbReference>
<dbReference type="AlphaFoldDB" id="A0A1G2C7T9"/>
<keyword evidence="1" id="KW-0812">Transmembrane</keyword>
<evidence type="ECO:0000313" key="3">
    <source>
        <dbReference type="EMBL" id="OGY97463.1"/>
    </source>
</evidence>
<proteinExistence type="predicted"/>
<accession>A0A1G2C7T9</accession>
<dbReference type="Gene3D" id="2.60.40.1260">
    <property type="entry name" value="Lamin Tail domain"/>
    <property type="match status" value="1"/>
</dbReference>
<organism evidence="3 4">
    <name type="scientific">Candidatus Liptonbacteria bacterium GWC1_60_9</name>
    <dbReference type="NCBI Taxonomy" id="1798645"/>
    <lineage>
        <taxon>Bacteria</taxon>
        <taxon>Candidatus Liptoniibacteriota</taxon>
    </lineage>
</organism>
<protein>
    <recommendedName>
        <fullName evidence="2">LTD domain-containing protein</fullName>
    </recommendedName>
</protein>
<reference evidence="3 4" key="1">
    <citation type="journal article" date="2016" name="Nat. Commun.">
        <title>Thousands of microbial genomes shed light on interconnected biogeochemical processes in an aquifer system.</title>
        <authorList>
            <person name="Anantharaman K."/>
            <person name="Brown C.T."/>
            <person name="Hug L.A."/>
            <person name="Sharon I."/>
            <person name="Castelle C.J."/>
            <person name="Probst A.J."/>
            <person name="Thomas B.C."/>
            <person name="Singh A."/>
            <person name="Wilkins M.J."/>
            <person name="Karaoz U."/>
            <person name="Brodie E.L."/>
            <person name="Williams K.H."/>
            <person name="Hubbard S.S."/>
            <person name="Banfield J.F."/>
        </authorList>
    </citation>
    <scope>NUCLEOTIDE SEQUENCE [LARGE SCALE GENOMIC DNA]</scope>
</reference>
<dbReference type="EMBL" id="MHKV01000009">
    <property type="protein sequence ID" value="OGY97463.1"/>
    <property type="molecule type" value="Genomic_DNA"/>
</dbReference>
<dbReference type="Proteomes" id="UP000176349">
    <property type="component" value="Unassembled WGS sequence"/>
</dbReference>
<gene>
    <name evidence="3" type="ORF">A2128_00390</name>
</gene>
<evidence type="ECO:0000313" key="4">
    <source>
        <dbReference type="Proteomes" id="UP000176349"/>
    </source>
</evidence>
<dbReference type="SUPFAM" id="SSF74853">
    <property type="entry name" value="Lamin A/C globular tail domain"/>
    <property type="match status" value="1"/>
</dbReference>
<dbReference type="InterPro" id="IPR036415">
    <property type="entry name" value="Lamin_tail_dom_sf"/>
</dbReference>
<keyword evidence="1" id="KW-1133">Transmembrane helix</keyword>
<feature type="domain" description="LTD" evidence="2">
    <location>
        <begin position="1"/>
        <end position="93"/>
    </location>
</feature>
<evidence type="ECO:0000259" key="2">
    <source>
        <dbReference type="PROSITE" id="PS51841"/>
    </source>
</evidence>
<feature type="transmembrane region" description="Helical" evidence="1">
    <location>
        <begin position="138"/>
        <end position="162"/>
    </location>
</feature>
<keyword evidence="1" id="KW-0472">Membrane</keyword>